<comment type="caution">
    <text evidence="3">The sequence shown here is derived from an EMBL/GenBank/DDBJ whole genome shotgun (WGS) entry which is preliminary data.</text>
</comment>
<keyword evidence="1" id="KW-1133">Transmembrane helix</keyword>
<dbReference type="InterPro" id="IPR029062">
    <property type="entry name" value="Class_I_gatase-like"/>
</dbReference>
<name>A0A841IXT9_9SPHN</name>
<proteinExistence type="predicted"/>
<dbReference type="SUPFAM" id="SSF52317">
    <property type="entry name" value="Class I glutamine amidotransferase-like"/>
    <property type="match status" value="1"/>
</dbReference>
<keyword evidence="3" id="KW-0645">Protease</keyword>
<feature type="transmembrane region" description="Helical" evidence="1">
    <location>
        <begin position="22"/>
        <end position="46"/>
    </location>
</feature>
<protein>
    <submittedName>
        <fullName evidence="3">Putative intracellular protease/amidase</fullName>
    </submittedName>
</protein>
<dbReference type="Pfam" id="PF01965">
    <property type="entry name" value="DJ-1_PfpI"/>
    <property type="match status" value="1"/>
</dbReference>
<keyword evidence="4" id="KW-1185">Reference proteome</keyword>
<evidence type="ECO:0000313" key="4">
    <source>
        <dbReference type="Proteomes" id="UP000552700"/>
    </source>
</evidence>
<sequence>MTNGIDHDAIDEALAGMSRRGLMLGAGMGFAALSGLSMVAPGVAAAHDQKGKYVDRYPDNKPKVGLLVYPNMVMQDLIGPLTTFNILGFENHLVWKDLSPVPTELKISVAPTTTFDNCPKDLDVLFAPGGTMGTIACMKDDAVLSFLADRGSRAKWVTSDCTGALIMGAAGLYKGYRATTLWNVMEFLPIFGITPVHERVVIDRNRMSGGGNTAGIDFGLTLGAVFRGEEEAKRCQLIMEYAPAPPFKSGTPQEADPKMVAAIKAGRVGMDKMVKDAAEAAAAKLA</sequence>
<dbReference type="PROSITE" id="PS51318">
    <property type="entry name" value="TAT"/>
    <property type="match status" value="1"/>
</dbReference>
<reference evidence="3 4" key="1">
    <citation type="submission" date="2020-08" db="EMBL/GenBank/DDBJ databases">
        <title>Genomic Encyclopedia of Type Strains, Phase IV (KMG-IV): sequencing the most valuable type-strain genomes for metagenomic binning, comparative biology and taxonomic classification.</title>
        <authorList>
            <person name="Goeker M."/>
        </authorList>
    </citation>
    <scope>NUCLEOTIDE SEQUENCE [LARGE SCALE GENOMIC DNA]</scope>
    <source>
        <strain evidence="3 4">DSM 102255</strain>
    </source>
</reference>
<dbReference type="InterPro" id="IPR052158">
    <property type="entry name" value="INH-QAR"/>
</dbReference>
<feature type="domain" description="DJ-1/PfpI" evidence="2">
    <location>
        <begin position="63"/>
        <end position="222"/>
    </location>
</feature>
<evidence type="ECO:0000256" key="1">
    <source>
        <dbReference type="SAM" id="Phobius"/>
    </source>
</evidence>
<accession>A0A841IXT9</accession>
<keyword evidence="3" id="KW-0378">Hydrolase</keyword>
<gene>
    <name evidence="3" type="ORF">FHS92_001144</name>
</gene>
<dbReference type="GO" id="GO:0006508">
    <property type="term" value="P:proteolysis"/>
    <property type="evidence" value="ECO:0007669"/>
    <property type="project" value="UniProtKB-KW"/>
</dbReference>
<evidence type="ECO:0000313" key="3">
    <source>
        <dbReference type="EMBL" id="MBB6123437.1"/>
    </source>
</evidence>
<dbReference type="PANTHER" id="PTHR43130:SF2">
    <property type="entry name" value="DJ-1_PFPI DOMAIN-CONTAINING PROTEIN"/>
    <property type="match status" value="1"/>
</dbReference>
<dbReference type="Gene3D" id="3.40.50.880">
    <property type="match status" value="1"/>
</dbReference>
<keyword evidence="1" id="KW-0812">Transmembrane</keyword>
<dbReference type="EMBL" id="JACIJP010000001">
    <property type="protein sequence ID" value="MBB6123437.1"/>
    <property type="molecule type" value="Genomic_DNA"/>
</dbReference>
<dbReference type="InterPro" id="IPR006311">
    <property type="entry name" value="TAT_signal"/>
</dbReference>
<dbReference type="GO" id="GO:0006355">
    <property type="term" value="P:regulation of DNA-templated transcription"/>
    <property type="evidence" value="ECO:0007669"/>
    <property type="project" value="TreeGrafter"/>
</dbReference>
<evidence type="ECO:0000259" key="2">
    <source>
        <dbReference type="Pfam" id="PF01965"/>
    </source>
</evidence>
<dbReference type="GO" id="GO:0008233">
    <property type="term" value="F:peptidase activity"/>
    <property type="evidence" value="ECO:0007669"/>
    <property type="project" value="UniProtKB-KW"/>
</dbReference>
<organism evidence="3 4">
    <name type="scientific">Sphingobium subterraneum</name>
    <dbReference type="NCBI Taxonomy" id="627688"/>
    <lineage>
        <taxon>Bacteria</taxon>
        <taxon>Pseudomonadati</taxon>
        <taxon>Pseudomonadota</taxon>
        <taxon>Alphaproteobacteria</taxon>
        <taxon>Sphingomonadales</taxon>
        <taxon>Sphingomonadaceae</taxon>
        <taxon>Sphingobium</taxon>
    </lineage>
</organism>
<dbReference type="RefSeq" id="WP_221230894.1">
    <property type="nucleotide sequence ID" value="NZ_JACIJP010000001.1"/>
</dbReference>
<keyword evidence="1" id="KW-0472">Membrane</keyword>
<dbReference type="InterPro" id="IPR002818">
    <property type="entry name" value="DJ-1/PfpI"/>
</dbReference>
<dbReference type="Proteomes" id="UP000552700">
    <property type="component" value="Unassembled WGS sequence"/>
</dbReference>
<dbReference type="AlphaFoldDB" id="A0A841IXT9"/>
<dbReference type="PANTHER" id="PTHR43130">
    <property type="entry name" value="ARAC-FAMILY TRANSCRIPTIONAL REGULATOR"/>
    <property type="match status" value="1"/>
</dbReference>
<dbReference type="CDD" id="cd03139">
    <property type="entry name" value="GATase1_PfpI_2"/>
    <property type="match status" value="1"/>
</dbReference>